<dbReference type="GO" id="GO:0016020">
    <property type="term" value="C:membrane"/>
    <property type="evidence" value="ECO:0007669"/>
    <property type="project" value="InterPro"/>
</dbReference>
<reference evidence="4" key="1">
    <citation type="journal article" date="2021" name="PeerJ">
        <title>Extensive microbial diversity within the chicken gut microbiome revealed by metagenomics and culture.</title>
        <authorList>
            <person name="Gilroy R."/>
            <person name="Ravi A."/>
            <person name="Getino M."/>
            <person name="Pursley I."/>
            <person name="Horton D.L."/>
            <person name="Alikhan N.F."/>
            <person name="Baker D."/>
            <person name="Gharbi K."/>
            <person name="Hall N."/>
            <person name="Watson M."/>
            <person name="Adriaenssens E.M."/>
            <person name="Foster-Nyarko E."/>
            <person name="Jarju S."/>
            <person name="Secka A."/>
            <person name="Antonio M."/>
            <person name="Oren A."/>
            <person name="Chaudhuri R.R."/>
            <person name="La Ragione R."/>
            <person name="Hildebrand F."/>
            <person name="Pallen M.J."/>
        </authorList>
    </citation>
    <scope>NUCLEOTIDE SEQUENCE</scope>
    <source>
        <strain evidence="4">ChiGjej1B1-18357</strain>
    </source>
</reference>
<evidence type="ECO:0000259" key="3">
    <source>
        <dbReference type="PROSITE" id="PS51371"/>
    </source>
</evidence>
<feature type="domain" description="CBS" evidence="3">
    <location>
        <begin position="297"/>
        <end position="364"/>
    </location>
</feature>
<dbReference type="Pfam" id="PF03448">
    <property type="entry name" value="MgtE_N"/>
    <property type="match status" value="1"/>
</dbReference>
<sequence>MSTSKVFVARLAGMPVTGPDGDEIGRIRDVVVTKRTDSLPPRVLGLVVELPTRRRIFVPILRVSAIEPTAVSLASGVINLHKFSVREAEALVLGEIIDTVVTVKDDQVPANAESGANVRQSRIADIEIERQRSRDWAISRVAVQPRRRGRIGRRGAVSVVEWEELVREQNEDKLQDSGDAAHLLSEFEDMRVPDVARAMRELPEQRRLAVAMALDDERLADVLQELPHDEATEIVTHLELARAADVLEVMNHDDAADLLTELPDSEAETFLSMMNPSESGSVRRLMQFDPNTAGGVMTPEPIVLDPQTTVAEALAHCRNPELSPAVASLVFVVRPPTATPTGRYLGSVHIQSLLREPPSSMVAEILDSSLSQLQPDDSINAITRYFATYNLVCGPVVDDEGHLLGAVSVDDLLDNLLPKNWRDLDIHDGDAQDDSNPTKQQGARA</sequence>
<dbReference type="Gene3D" id="3.10.580.10">
    <property type="entry name" value="CBS-domain"/>
    <property type="match status" value="1"/>
</dbReference>
<dbReference type="InterPro" id="IPR011033">
    <property type="entry name" value="PRC_barrel-like_sf"/>
</dbReference>
<reference evidence="4" key="2">
    <citation type="submission" date="2021-09" db="EMBL/GenBank/DDBJ databases">
        <authorList>
            <person name="Gilroy R."/>
        </authorList>
    </citation>
    <scope>NUCLEOTIDE SEQUENCE</scope>
    <source>
        <strain evidence="4">ChiGjej1B1-18357</strain>
    </source>
</reference>
<evidence type="ECO:0000313" key="5">
    <source>
        <dbReference type="Proteomes" id="UP000776650"/>
    </source>
</evidence>
<comment type="caution">
    <text evidence="4">The sequence shown here is derived from an EMBL/GenBank/DDBJ whole genome shotgun (WGS) entry which is preliminary data.</text>
</comment>
<dbReference type="SUPFAM" id="SSF54631">
    <property type="entry name" value="CBS-domain pair"/>
    <property type="match status" value="1"/>
</dbReference>
<protein>
    <submittedName>
        <fullName evidence="4">CBS domain-containing protein</fullName>
    </submittedName>
</protein>
<dbReference type="InterPro" id="IPR038076">
    <property type="entry name" value="MgtE_N_sf"/>
</dbReference>
<dbReference type="Pfam" id="PF26205">
    <property type="entry name" value="SH3_actinomycetes"/>
    <property type="match status" value="1"/>
</dbReference>
<dbReference type="InterPro" id="IPR006668">
    <property type="entry name" value="Mg_transptr_MgtE_intracell_dom"/>
</dbReference>
<keyword evidence="1" id="KW-0129">CBS domain</keyword>
<dbReference type="PANTHER" id="PTHR43773:SF1">
    <property type="entry name" value="MAGNESIUM TRANSPORTER MGTE"/>
    <property type="match status" value="1"/>
</dbReference>
<dbReference type="SUPFAM" id="SSF158791">
    <property type="entry name" value="MgtE N-terminal domain-like"/>
    <property type="match status" value="1"/>
</dbReference>
<dbReference type="SMART" id="SM00924">
    <property type="entry name" value="MgtE_N"/>
    <property type="match status" value="1"/>
</dbReference>
<dbReference type="AlphaFoldDB" id="A0A921JYY2"/>
<dbReference type="Pfam" id="PF00571">
    <property type="entry name" value="CBS"/>
    <property type="match status" value="2"/>
</dbReference>
<dbReference type="InterPro" id="IPR006669">
    <property type="entry name" value="MgtE_transporter"/>
</dbReference>
<dbReference type="InterPro" id="IPR058838">
    <property type="entry name" value="SH3_actinomycetes"/>
</dbReference>
<dbReference type="CDD" id="cd04606">
    <property type="entry name" value="CBS_pair_Mg_transporter"/>
    <property type="match status" value="1"/>
</dbReference>
<dbReference type="InterPro" id="IPR000644">
    <property type="entry name" value="CBS_dom"/>
</dbReference>
<dbReference type="GO" id="GO:0015095">
    <property type="term" value="F:magnesium ion transmembrane transporter activity"/>
    <property type="evidence" value="ECO:0007669"/>
    <property type="project" value="InterPro"/>
</dbReference>
<evidence type="ECO:0000256" key="1">
    <source>
        <dbReference type="PROSITE-ProRule" id="PRU00703"/>
    </source>
</evidence>
<dbReference type="PROSITE" id="PS51371">
    <property type="entry name" value="CBS"/>
    <property type="match status" value="2"/>
</dbReference>
<feature type="domain" description="CBS" evidence="3">
    <location>
        <begin position="366"/>
        <end position="424"/>
    </location>
</feature>
<accession>A0A921JYY2</accession>
<dbReference type="Proteomes" id="UP000776650">
    <property type="component" value="Unassembled WGS sequence"/>
</dbReference>
<gene>
    <name evidence="4" type="ORF">K8V11_11680</name>
</gene>
<dbReference type="Gene3D" id="1.25.60.10">
    <property type="entry name" value="MgtE N-terminal domain-like"/>
    <property type="match status" value="1"/>
</dbReference>
<dbReference type="RefSeq" id="WP_303914359.1">
    <property type="nucleotide sequence ID" value="NZ_DYXM01000223.1"/>
</dbReference>
<organism evidence="4 5">
    <name type="scientific">Dietzia timorensis</name>
    <dbReference type="NCBI Taxonomy" id="499555"/>
    <lineage>
        <taxon>Bacteria</taxon>
        <taxon>Bacillati</taxon>
        <taxon>Actinomycetota</taxon>
        <taxon>Actinomycetes</taxon>
        <taxon>Mycobacteriales</taxon>
        <taxon>Dietziaceae</taxon>
        <taxon>Dietzia</taxon>
    </lineage>
</organism>
<proteinExistence type="predicted"/>
<feature type="compositionally biased region" description="Polar residues" evidence="2">
    <location>
        <begin position="434"/>
        <end position="445"/>
    </location>
</feature>
<dbReference type="InterPro" id="IPR046342">
    <property type="entry name" value="CBS_dom_sf"/>
</dbReference>
<evidence type="ECO:0000256" key="2">
    <source>
        <dbReference type="SAM" id="MobiDB-lite"/>
    </source>
</evidence>
<feature type="region of interest" description="Disordered" evidence="2">
    <location>
        <begin position="426"/>
        <end position="445"/>
    </location>
</feature>
<dbReference type="SUPFAM" id="SSF50346">
    <property type="entry name" value="PRC-barrel domain"/>
    <property type="match status" value="1"/>
</dbReference>
<dbReference type="PANTHER" id="PTHR43773">
    <property type="entry name" value="MAGNESIUM TRANSPORTER MGTE"/>
    <property type="match status" value="1"/>
</dbReference>
<name>A0A921JYY2_9ACTN</name>
<evidence type="ECO:0000313" key="4">
    <source>
        <dbReference type="EMBL" id="HJE91654.1"/>
    </source>
</evidence>
<dbReference type="EMBL" id="DYXM01000223">
    <property type="protein sequence ID" value="HJE91654.1"/>
    <property type="molecule type" value="Genomic_DNA"/>
</dbReference>